<dbReference type="InterPro" id="IPR003010">
    <property type="entry name" value="C-N_Hydrolase"/>
</dbReference>
<comment type="caution">
    <text evidence="4">The sequence shown here is derived from an EMBL/GenBank/DDBJ whole genome shotgun (WGS) entry which is preliminary data.</text>
</comment>
<comment type="similarity">
    <text evidence="1">Belongs to the carbon-nitrogen hydrolase superfamily. NIT1/NIT2 family.</text>
</comment>
<feature type="domain" description="CN hydrolase" evidence="3">
    <location>
        <begin position="1"/>
        <end position="249"/>
    </location>
</feature>
<dbReference type="OrthoDB" id="9811121at2"/>
<accession>A0A4V2V008</accession>
<dbReference type="PANTHER" id="PTHR23088">
    <property type="entry name" value="NITRILASE-RELATED"/>
    <property type="match status" value="1"/>
</dbReference>
<evidence type="ECO:0000256" key="1">
    <source>
        <dbReference type="ARBA" id="ARBA00010613"/>
    </source>
</evidence>
<keyword evidence="2" id="KW-0378">Hydrolase</keyword>
<dbReference type="Proteomes" id="UP000295678">
    <property type="component" value="Unassembled WGS sequence"/>
</dbReference>
<name>A0A4V2V008_9HYPH</name>
<protein>
    <submittedName>
        <fullName evidence="4">Nitrilase</fullName>
    </submittedName>
</protein>
<sequence length="268" mass="29712">MKVASLQMNSQDDKAANIAQAISLIEQAVRHDRPDLVLLPETFAYMGGNAESRRANAETFPDGEAYRAMQEQARRHGIWIHAGSMAEAAGEKSYNTTVVFDRAGNEVARYRKIHLFDVEVPGGMTYRESDTMRGGSEIVTYDCEGVRIGCSICYDLRFPELYQKLAAAGAQVMMVPAAFTLQTGKDHWEILLRARAIETQSYVVACGQVFSHDGGRRQCYGHSMVVDPWGAKIAECSDVIGWCAARLDFDYLARVRAGIPVARHKVLV</sequence>
<dbReference type="InterPro" id="IPR045254">
    <property type="entry name" value="Nit1/2_C-N_Hydrolase"/>
</dbReference>
<evidence type="ECO:0000313" key="4">
    <source>
        <dbReference type="EMBL" id="TCT13399.1"/>
    </source>
</evidence>
<dbReference type="PANTHER" id="PTHR23088:SF27">
    <property type="entry name" value="DEAMINATED GLUTATHIONE AMIDASE"/>
    <property type="match status" value="1"/>
</dbReference>
<dbReference type="SUPFAM" id="SSF56317">
    <property type="entry name" value="Carbon-nitrogen hydrolase"/>
    <property type="match status" value="1"/>
</dbReference>
<dbReference type="PROSITE" id="PS50263">
    <property type="entry name" value="CN_HYDROLASE"/>
    <property type="match status" value="1"/>
</dbReference>
<dbReference type="InterPro" id="IPR036526">
    <property type="entry name" value="C-N_Hydrolase_sf"/>
</dbReference>
<evidence type="ECO:0000313" key="5">
    <source>
        <dbReference type="Proteomes" id="UP000295678"/>
    </source>
</evidence>
<dbReference type="InterPro" id="IPR001110">
    <property type="entry name" value="UPF0012_CS"/>
</dbReference>
<organism evidence="4 5">
    <name type="scientific">Tepidamorphus gemmatus</name>
    <dbReference type="NCBI Taxonomy" id="747076"/>
    <lineage>
        <taxon>Bacteria</taxon>
        <taxon>Pseudomonadati</taxon>
        <taxon>Pseudomonadota</taxon>
        <taxon>Alphaproteobacteria</taxon>
        <taxon>Hyphomicrobiales</taxon>
        <taxon>Tepidamorphaceae</taxon>
        <taxon>Tepidamorphus</taxon>
    </lineage>
</organism>
<dbReference type="EMBL" id="SMAK01000001">
    <property type="protein sequence ID" value="TCT13399.1"/>
    <property type="molecule type" value="Genomic_DNA"/>
</dbReference>
<evidence type="ECO:0000259" key="3">
    <source>
        <dbReference type="PROSITE" id="PS50263"/>
    </source>
</evidence>
<dbReference type="PROSITE" id="PS01227">
    <property type="entry name" value="UPF0012"/>
    <property type="match status" value="1"/>
</dbReference>
<reference evidence="4 5" key="1">
    <citation type="submission" date="2019-03" db="EMBL/GenBank/DDBJ databases">
        <title>Genomic Encyclopedia of Type Strains, Phase IV (KMG-IV): sequencing the most valuable type-strain genomes for metagenomic binning, comparative biology and taxonomic classification.</title>
        <authorList>
            <person name="Goeker M."/>
        </authorList>
    </citation>
    <scope>NUCLEOTIDE SEQUENCE [LARGE SCALE GENOMIC DNA]</scope>
    <source>
        <strain evidence="4 5">DSM 19345</strain>
    </source>
</reference>
<dbReference type="CDD" id="cd07572">
    <property type="entry name" value="nit"/>
    <property type="match status" value="1"/>
</dbReference>
<evidence type="ECO:0000256" key="2">
    <source>
        <dbReference type="ARBA" id="ARBA00022801"/>
    </source>
</evidence>
<dbReference type="Gene3D" id="3.60.110.10">
    <property type="entry name" value="Carbon-nitrogen hydrolase"/>
    <property type="match status" value="1"/>
</dbReference>
<keyword evidence="5" id="KW-1185">Reference proteome</keyword>
<dbReference type="AlphaFoldDB" id="A0A4V2V008"/>
<dbReference type="Pfam" id="PF00795">
    <property type="entry name" value="CN_hydrolase"/>
    <property type="match status" value="1"/>
</dbReference>
<gene>
    <name evidence="4" type="ORF">EDC22_101265</name>
</gene>
<dbReference type="RefSeq" id="WP_132804790.1">
    <property type="nucleotide sequence ID" value="NZ_SMAK01000001.1"/>
</dbReference>
<proteinExistence type="inferred from homology"/>
<dbReference type="GO" id="GO:0016811">
    <property type="term" value="F:hydrolase activity, acting on carbon-nitrogen (but not peptide) bonds, in linear amides"/>
    <property type="evidence" value="ECO:0007669"/>
    <property type="project" value="InterPro"/>
</dbReference>